<organism evidence="3 4">
    <name type="scientific">Bradyrhizobium japonicum</name>
    <dbReference type="NCBI Taxonomy" id="375"/>
    <lineage>
        <taxon>Bacteria</taxon>
        <taxon>Pseudomonadati</taxon>
        <taxon>Pseudomonadota</taxon>
        <taxon>Alphaproteobacteria</taxon>
        <taxon>Hyphomicrobiales</taxon>
        <taxon>Nitrobacteraceae</taxon>
        <taxon>Bradyrhizobium</taxon>
    </lineage>
</organism>
<dbReference type="Pfam" id="PF01609">
    <property type="entry name" value="DDE_Tnp_1"/>
    <property type="match status" value="1"/>
</dbReference>
<accession>A0A1L3FRR0</accession>
<dbReference type="InterPro" id="IPR012337">
    <property type="entry name" value="RNaseH-like_sf"/>
</dbReference>
<dbReference type="EMBL" id="CP017637">
    <property type="protein sequence ID" value="APG15882.1"/>
    <property type="molecule type" value="Genomic_DNA"/>
</dbReference>
<dbReference type="InterPro" id="IPR052909">
    <property type="entry name" value="Transposase_6_like"/>
</dbReference>
<dbReference type="PANTHER" id="PTHR46637">
    <property type="entry name" value="TIS1421-TRANSPOSASE PROTEIN A"/>
    <property type="match status" value="1"/>
</dbReference>
<dbReference type="GO" id="GO:0004803">
    <property type="term" value="F:transposase activity"/>
    <property type="evidence" value="ECO:0007669"/>
    <property type="project" value="InterPro"/>
</dbReference>
<proteinExistence type="predicted"/>
<feature type="domain" description="Transposase IS4-like" evidence="1">
    <location>
        <begin position="87"/>
        <end position="237"/>
    </location>
</feature>
<gene>
    <name evidence="3" type="ORF">BKD09_47115</name>
</gene>
<evidence type="ECO:0000259" key="2">
    <source>
        <dbReference type="Pfam" id="PF13340"/>
    </source>
</evidence>
<dbReference type="RefSeq" id="WP_071916948.1">
    <property type="nucleotide sequence ID" value="NZ_CP017637.1"/>
</dbReference>
<name>A0A1L3FRR0_BRAJP</name>
<feature type="domain" description="Insertion element IS402-like" evidence="2">
    <location>
        <begin position="5"/>
        <end position="76"/>
    </location>
</feature>
<dbReference type="InterPro" id="IPR002559">
    <property type="entry name" value="Transposase_11"/>
</dbReference>
<reference evidence="3 4" key="1">
    <citation type="submission" date="2016-11" db="EMBL/GenBank/DDBJ databases">
        <title>Complete Genome Sequence of Bradyrhizobium sp. strain J5, an isolated from soybean nodule in Hokkaido.</title>
        <authorList>
            <person name="Kanehara K."/>
        </authorList>
    </citation>
    <scope>NUCLEOTIDE SEQUENCE [LARGE SCALE GENOMIC DNA]</scope>
    <source>
        <strain evidence="3 4">J5</strain>
    </source>
</reference>
<dbReference type="GO" id="GO:0003677">
    <property type="term" value="F:DNA binding"/>
    <property type="evidence" value="ECO:0007669"/>
    <property type="project" value="InterPro"/>
</dbReference>
<evidence type="ECO:0000313" key="3">
    <source>
        <dbReference type="EMBL" id="APG15882.1"/>
    </source>
</evidence>
<dbReference type="Proteomes" id="UP000181962">
    <property type="component" value="Chromosome"/>
</dbReference>
<sequence>MRYELTDYEWSVIKPMLPNKSRGVPRVNDRRVLNGIFWVLRSGAPWRDLPENFGPYTTCYNRFVRWRRAGVWAKLMSALAGAHDAAVQMIDTSIVRVHQHGACITRNWRQSMGRSRGGLTSKIHAVVDSNGLPVQLALSPGEAHDVRLAGKLLSRLRSGSMLLADRGYDADWIRELAMKKGAWANIPPKSNRTDPICFSPYLYRARNRVERFFNRIKQCRRVATRYDRLAGNYLAFIQLGSIRLWLAARYESAP</sequence>
<protein>
    <submittedName>
        <fullName evidence="3">DDE transposase</fullName>
    </submittedName>
</protein>
<dbReference type="SUPFAM" id="SSF53098">
    <property type="entry name" value="Ribonuclease H-like"/>
    <property type="match status" value="1"/>
</dbReference>
<dbReference type="PANTHER" id="PTHR46637:SF1">
    <property type="entry name" value="BLL5188 PROTEIN"/>
    <property type="match status" value="1"/>
</dbReference>
<dbReference type="GO" id="GO:0006313">
    <property type="term" value="P:DNA transposition"/>
    <property type="evidence" value="ECO:0007669"/>
    <property type="project" value="InterPro"/>
</dbReference>
<dbReference type="Pfam" id="PF13340">
    <property type="entry name" value="DUF4096"/>
    <property type="match status" value="1"/>
</dbReference>
<evidence type="ECO:0000313" key="4">
    <source>
        <dbReference type="Proteomes" id="UP000181962"/>
    </source>
</evidence>
<dbReference type="OrthoDB" id="9798237at2"/>
<evidence type="ECO:0000259" key="1">
    <source>
        <dbReference type="Pfam" id="PF01609"/>
    </source>
</evidence>
<dbReference type="NCBIfam" id="NF033580">
    <property type="entry name" value="transpos_IS5_3"/>
    <property type="match status" value="1"/>
</dbReference>
<dbReference type="InterPro" id="IPR025161">
    <property type="entry name" value="IS402-like_dom"/>
</dbReference>
<dbReference type="AlphaFoldDB" id="A0A1L3FRR0"/>